<evidence type="ECO:0000256" key="1">
    <source>
        <dbReference type="SAM" id="MobiDB-lite"/>
    </source>
</evidence>
<dbReference type="Proteomes" id="UP000199415">
    <property type="component" value="Unassembled WGS sequence"/>
</dbReference>
<sequence length="169" mass="18639">MREAKDRFSARSWSERVYAPYREVLQSFRAVGQSLSLHALEEIAALGCTYEGVYAYDGEAGRELDPAAVAWPDEQKALAIEPDPIIIPMSPACIAPRPAPPAPTDPDAGRPLRPPDRKGAPASQLDLTVQHQWVQGYPVSEIRQFHASGLDAWTDDRLRACIANLYDAQ</sequence>
<gene>
    <name evidence="2" type="ORF">SAMN05216241_101541</name>
</gene>
<name>A0A1G7MC38_9PROT</name>
<proteinExistence type="predicted"/>
<keyword evidence="3" id="KW-1185">Reference proteome</keyword>
<protein>
    <submittedName>
        <fullName evidence="2">Uncharacterized protein</fullName>
    </submittedName>
</protein>
<organism evidence="2 3">
    <name type="scientific">Limimonas halophila</name>
    <dbReference type="NCBI Taxonomy" id="1082479"/>
    <lineage>
        <taxon>Bacteria</taxon>
        <taxon>Pseudomonadati</taxon>
        <taxon>Pseudomonadota</taxon>
        <taxon>Alphaproteobacteria</taxon>
        <taxon>Rhodospirillales</taxon>
        <taxon>Rhodovibrionaceae</taxon>
        <taxon>Limimonas</taxon>
    </lineage>
</organism>
<evidence type="ECO:0000313" key="2">
    <source>
        <dbReference type="EMBL" id="SDF58779.1"/>
    </source>
</evidence>
<reference evidence="2 3" key="1">
    <citation type="submission" date="2016-10" db="EMBL/GenBank/DDBJ databases">
        <authorList>
            <person name="de Groot N.N."/>
        </authorList>
    </citation>
    <scope>NUCLEOTIDE SEQUENCE [LARGE SCALE GENOMIC DNA]</scope>
    <source>
        <strain evidence="2 3">DSM 25584</strain>
    </source>
</reference>
<accession>A0A1G7MC38</accession>
<dbReference type="EMBL" id="FNCE01000001">
    <property type="protein sequence ID" value="SDF58779.1"/>
    <property type="molecule type" value="Genomic_DNA"/>
</dbReference>
<feature type="region of interest" description="Disordered" evidence="1">
    <location>
        <begin position="92"/>
        <end position="123"/>
    </location>
</feature>
<dbReference type="AlphaFoldDB" id="A0A1G7MC38"/>
<evidence type="ECO:0000313" key="3">
    <source>
        <dbReference type="Proteomes" id="UP000199415"/>
    </source>
</evidence>
<feature type="compositionally biased region" description="Basic and acidic residues" evidence="1">
    <location>
        <begin position="107"/>
        <end position="119"/>
    </location>
</feature>